<feature type="domain" description="KRAB-related" evidence="2">
    <location>
        <begin position="3"/>
        <end position="66"/>
    </location>
</feature>
<dbReference type="InterPro" id="IPR046341">
    <property type="entry name" value="SET_dom_sf"/>
</dbReference>
<dbReference type="Proteomes" id="UP001152320">
    <property type="component" value="Chromosome 11"/>
</dbReference>
<organism evidence="3 4">
    <name type="scientific">Holothuria leucospilota</name>
    <name type="common">Black long sea cucumber</name>
    <name type="synonym">Mertensiothuria leucospilota</name>
    <dbReference type="NCBI Taxonomy" id="206669"/>
    <lineage>
        <taxon>Eukaryota</taxon>
        <taxon>Metazoa</taxon>
        <taxon>Echinodermata</taxon>
        <taxon>Eleutherozoa</taxon>
        <taxon>Echinozoa</taxon>
        <taxon>Holothuroidea</taxon>
        <taxon>Aspidochirotacea</taxon>
        <taxon>Aspidochirotida</taxon>
        <taxon>Holothuriidae</taxon>
        <taxon>Holothuria</taxon>
    </lineage>
</organism>
<comment type="caution">
    <text evidence="3">The sequence shown here is derived from an EMBL/GenBank/DDBJ whole genome shotgun (WGS) entry which is preliminary data.</text>
</comment>
<name>A0A9Q1H4P7_HOLLE</name>
<gene>
    <name evidence="3" type="ORF">HOLleu_22838</name>
</gene>
<reference evidence="3" key="1">
    <citation type="submission" date="2021-10" db="EMBL/GenBank/DDBJ databases">
        <title>Tropical sea cucumber genome reveals ecological adaptation and Cuvierian tubules defense mechanism.</title>
        <authorList>
            <person name="Chen T."/>
        </authorList>
    </citation>
    <scope>NUCLEOTIDE SEQUENCE</scope>
    <source>
        <strain evidence="3">Nanhai2018</strain>
        <tissue evidence="3">Muscle</tissue>
    </source>
</reference>
<feature type="compositionally biased region" description="Basic residues" evidence="1">
    <location>
        <begin position="56"/>
        <end position="67"/>
    </location>
</feature>
<accession>A0A9Q1H4P7</accession>
<proteinExistence type="predicted"/>
<evidence type="ECO:0000259" key="2">
    <source>
        <dbReference type="PROSITE" id="PS50806"/>
    </source>
</evidence>
<dbReference type="PROSITE" id="PS50806">
    <property type="entry name" value="KRAB_RELATED"/>
    <property type="match status" value="1"/>
</dbReference>
<sequence>MASNPDEYDDLKQYFTVAGWKELSNYEKLRLQNIKRNYEMMIEIGLTVPMPDFMVQKRKKSSRKRTHTGSSDEDDEEWQPYKKSISHPGNTSSKQCQKKQESVVRSASYKSKNKASGDEPKENASENGKDLSYCGRRKPGNEVKKGKKKKKKPKVPERCYPKRKNTHKCYKEETVPDDDHFIYCEDCQEFYETGCLQHPLTIVEDTPVPTRSKNFCKESLPSGLTIKETTIIGAGLGVFAEKNFKKGVRFGPYKGKVVGELDALSSGYAWEVKYS</sequence>
<dbReference type="PANTHER" id="PTHR14112">
    <property type="entry name" value="SYNOVIAL SARCOMA, X MEMBER"/>
    <property type="match status" value="1"/>
</dbReference>
<feature type="compositionally biased region" description="Basic and acidic residues" evidence="1">
    <location>
        <begin position="115"/>
        <end position="129"/>
    </location>
</feature>
<evidence type="ECO:0000313" key="4">
    <source>
        <dbReference type="Proteomes" id="UP001152320"/>
    </source>
</evidence>
<evidence type="ECO:0000313" key="3">
    <source>
        <dbReference type="EMBL" id="KAJ8032788.1"/>
    </source>
</evidence>
<dbReference type="GO" id="GO:0006355">
    <property type="term" value="P:regulation of DNA-templated transcription"/>
    <property type="evidence" value="ECO:0007669"/>
    <property type="project" value="InterPro"/>
</dbReference>
<dbReference type="Pfam" id="PF21549">
    <property type="entry name" value="PRDM2_PR"/>
    <property type="match status" value="1"/>
</dbReference>
<dbReference type="EMBL" id="JAIZAY010000011">
    <property type="protein sequence ID" value="KAJ8032788.1"/>
    <property type="molecule type" value="Genomic_DNA"/>
</dbReference>
<evidence type="ECO:0000256" key="1">
    <source>
        <dbReference type="SAM" id="MobiDB-lite"/>
    </source>
</evidence>
<feature type="region of interest" description="Disordered" evidence="1">
    <location>
        <begin position="51"/>
        <end position="158"/>
    </location>
</feature>
<dbReference type="PANTHER" id="PTHR14112:SF1">
    <property type="entry name" value="KRAB-RELATED DOMAIN-CONTAINING PROTEIN"/>
    <property type="match status" value="1"/>
</dbReference>
<keyword evidence="4" id="KW-1185">Reference proteome</keyword>
<protein>
    <submittedName>
        <fullName evidence="3">Histone-lysine N-methyltransferase PRDM9</fullName>
    </submittedName>
</protein>
<dbReference type="Gene3D" id="2.170.270.10">
    <property type="entry name" value="SET domain"/>
    <property type="match status" value="1"/>
</dbReference>
<dbReference type="AlphaFoldDB" id="A0A9Q1H4P7"/>
<dbReference type="OrthoDB" id="10067611at2759"/>
<dbReference type="InterPro" id="IPR003655">
    <property type="entry name" value="aKRAB"/>
</dbReference>
<dbReference type="InterPro" id="IPR001214">
    <property type="entry name" value="SET_dom"/>
</dbReference>